<sequence>MDDNYLGRKLAFDVGEPPEYFDFDDIPTCGIEYLYKVKLEERRCPSVVVSDIDTKKYAAQQNITFDEPNG</sequence>
<dbReference type="EMBL" id="BMAW01098818">
    <property type="protein sequence ID" value="GFS86714.1"/>
    <property type="molecule type" value="Genomic_DNA"/>
</dbReference>
<dbReference type="Proteomes" id="UP000887013">
    <property type="component" value="Unassembled WGS sequence"/>
</dbReference>
<gene>
    <name evidence="1" type="ORF">NPIL_368501</name>
</gene>
<feature type="non-terminal residue" evidence="1">
    <location>
        <position position="70"/>
    </location>
</feature>
<dbReference type="Pfam" id="PF04938">
    <property type="entry name" value="SIP1"/>
    <property type="match status" value="1"/>
</dbReference>
<organism evidence="1 2">
    <name type="scientific">Nephila pilipes</name>
    <name type="common">Giant wood spider</name>
    <name type="synonym">Nephila maculata</name>
    <dbReference type="NCBI Taxonomy" id="299642"/>
    <lineage>
        <taxon>Eukaryota</taxon>
        <taxon>Metazoa</taxon>
        <taxon>Ecdysozoa</taxon>
        <taxon>Arthropoda</taxon>
        <taxon>Chelicerata</taxon>
        <taxon>Arachnida</taxon>
        <taxon>Araneae</taxon>
        <taxon>Araneomorphae</taxon>
        <taxon>Entelegynae</taxon>
        <taxon>Araneoidea</taxon>
        <taxon>Nephilidae</taxon>
        <taxon>Nephila</taxon>
    </lineage>
</organism>
<accession>A0A8X6MZU8</accession>
<dbReference type="GO" id="GO:0000387">
    <property type="term" value="P:spliceosomal snRNP assembly"/>
    <property type="evidence" value="ECO:0007669"/>
    <property type="project" value="InterPro"/>
</dbReference>
<protein>
    <submittedName>
        <fullName evidence="1">Uncharacterized protein</fullName>
    </submittedName>
</protein>
<evidence type="ECO:0000313" key="1">
    <source>
        <dbReference type="EMBL" id="GFS86714.1"/>
    </source>
</evidence>
<dbReference type="InterPro" id="IPR035426">
    <property type="entry name" value="Gemin2/Brr1"/>
</dbReference>
<name>A0A8X6MZU8_NEPPI</name>
<proteinExistence type="predicted"/>
<dbReference type="AlphaFoldDB" id="A0A8X6MZU8"/>
<evidence type="ECO:0000313" key="2">
    <source>
        <dbReference type="Proteomes" id="UP000887013"/>
    </source>
</evidence>
<keyword evidence="2" id="KW-1185">Reference proteome</keyword>
<reference evidence="1" key="1">
    <citation type="submission" date="2020-08" db="EMBL/GenBank/DDBJ databases">
        <title>Multicomponent nature underlies the extraordinary mechanical properties of spider dragline silk.</title>
        <authorList>
            <person name="Kono N."/>
            <person name="Nakamura H."/>
            <person name="Mori M."/>
            <person name="Yoshida Y."/>
            <person name="Ohtoshi R."/>
            <person name="Malay A.D."/>
            <person name="Moran D.A.P."/>
            <person name="Tomita M."/>
            <person name="Numata K."/>
            <person name="Arakawa K."/>
        </authorList>
    </citation>
    <scope>NUCLEOTIDE SEQUENCE</scope>
</reference>
<comment type="caution">
    <text evidence="1">The sequence shown here is derived from an EMBL/GenBank/DDBJ whole genome shotgun (WGS) entry which is preliminary data.</text>
</comment>
<dbReference type="OrthoDB" id="428895at2759"/>